<comment type="caution">
    <text evidence="3">The sequence shown here is derived from an EMBL/GenBank/DDBJ whole genome shotgun (WGS) entry which is preliminary data.</text>
</comment>
<dbReference type="PANTHER" id="PTHR46636:SF1">
    <property type="entry name" value="CDK2-ASSOCIATED AND CULLIN DOMAIN-CONTAINING PROTEIN 1"/>
    <property type="match status" value="1"/>
</dbReference>
<dbReference type="InterPro" id="IPR001373">
    <property type="entry name" value="Cullin_N"/>
</dbReference>
<name>A0A2G8K7T9_STIJA</name>
<evidence type="ECO:0000256" key="1">
    <source>
        <dbReference type="ARBA" id="ARBA00006019"/>
    </source>
</evidence>
<dbReference type="Pfam" id="PF00888">
    <property type="entry name" value="Cullin"/>
    <property type="match status" value="1"/>
</dbReference>
<gene>
    <name evidence="3" type="ORF">BSL78_19068</name>
</gene>
<sequence length="212" mass="24604">MDKFSEEDYRKQLWPPLEEAVKMLLVQQPGVYLKISYEEMYRHVYTSVCNQHSALIYADLLSLLCEQLAKFSDDLETLTGASLVENFHTGLKRFTQAIGCIVPIFAYLNRTYVTLQRKSDLKRELSAILNTTIVEKHVHRVLSELDSIQSQPFGFNPSAAADLISYLYDARPDFARIHPHVFAKFIPNILRPHEKMNCPCTSRKRNKCNWNY</sequence>
<dbReference type="EMBL" id="MRZV01000802">
    <property type="protein sequence ID" value="PIK44080.1"/>
    <property type="molecule type" value="Genomic_DNA"/>
</dbReference>
<dbReference type="GO" id="GO:0006511">
    <property type="term" value="P:ubiquitin-dependent protein catabolic process"/>
    <property type="evidence" value="ECO:0007669"/>
    <property type="project" value="InterPro"/>
</dbReference>
<protein>
    <submittedName>
        <fullName evidence="3">Putative CDK2-associated and cullin domain-containing protein 1</fullName>
    </submittedName>
</protein>
<evidence type="ECO:0000313" key="3">
    <source>
        <dbReference type="EMBL" id="PIK44080.1"/>
    </source>
</evidence>
<comment type="similarity">
    <text evidence="1">Belongs to the cullin family.</text>
</comment>
<evidence type="ECO:0000313" key="4">
    <source>
        <dbReference type="Proteomes" id="UP000230750"/>
    </source>
</evidence>
<feature type="domain" description="Cullin N-terminal" evidence="2">
    <location>
        <begin position="14"/>
        <end position="143"/>
    </location>
</feature>
<organism evidence="3 4">
    <name type="scientific">Stichopus japonicus</name>
    <name type="common">Sea cucumber</name>
    <dbReference type="NCBI Taxonomy" id="307972"/>
    <lineage>
        <taxon>Eukaryota</taxon>
        <taxon>Metazoa</taxon>
        <taxon>Echinodermata</taxon>
        <taxon>Eleutherozoa</taxon>
        <taxon>Echinozoa</taxon>
        <taxon>Holothuroidea</taxon>
        <taxon>Aspidochirotacea</taxon>
        <taxon>Aspidochirotida</taxon>
        <taxon>Stichopodidae</taxon>
        <taxon>Apostichopus</taxon>
    </lineage>
</organism>
<proteinExistence type="inferred from homology"/>
<dbReference type="InterPro" id="IPR042652">
    <property type="entry name" value="CACUL1"/>
</dbReference>
<evidence type="ECO:0000259" key="2">
    <source>
        <dbReference type="Pfam" id="PF00888"/>
    </source>
</evidence>
<keyword evidence="4" id="KW-1185">Reference proteome</keyword>
<dbReference type="Gene3D" id="1.20.1310.10">
    <property type="entry name" value="Cullin Repeats"/>
    <property type="match status" value="1"/>
</dbReference>
<accession>A0A2G8K7T9</accession>
<reference evidence="3 4" key="1">
    <citation type="journal article" date="2017" name="PLoS Biol.">
        <title>The sea cucumber genome provides insights into morphological evolution and visceral regeneration.</title>
        <authorList>
            <person name="Zhang X."/>
            <person name="Sun L."/>
            <person name="Yuan J."/>
            <person name="Sun Y."/>
            <person name="Gao Y."/>
            <person name="Zhang L."/>
            <person name="Li S."/>
            <person name="Dai H."/>
            <person name="Hamel J.F."/>
            <person name="Liu C."/>
            <person name="Yu Y."/>
            <person name="Liu S."/>
            <person name="Lin W."/>
            <person name="Guo K."/>
            <person name="Jin S."/>
            <person name="Xu P."/>
            <person name="Storey K.B."/>
            <person name="Huan P."/>
            <person name="Zhang T."/>
            <person name="Zhou Y."/>
            <person name="Zhang J."/>
            <person name="Lin C."/>
            <person name="Li X."/>
            <person name="Xing L."/>
            <person name="Huo D."/>
            <person name="Sun M."/>
            <person name="Wang L."/>
            <person name="Mercier A."/>
            <person name="Li F."/>
            <person name="Yang H."/>
            <person name="Xiang J."/>
        </authorList>
    </citation>
    <scope>NUCLEOTIDE SEQUENCE [LARGE SCALE GENOMIC DNA]</scope>
    <source>
        <strain evidence="3">Shaxun</strain>
        <tissue evidence="3">Muscle</tissue>
    </source>
</reference>
<dbReference type="STRING" id="307972.A0A2G8K7T9"/>
<dbReference type="OrthoDB" id="8172509at2759"/>
<dbReference type="GO" id="GO:0019901">
    <property type="term" value="F:protein kinase binding"/>
    <property type="evidence" value="ECO:0007669"/>
    <property type="project" value="TreeGrafter"/>
</dbReference>
<dbReference type="Proteomes" id="UP000230750">
    <property type="component" value="Unassembled WGS sequence"/>
</dbReference>
<dbReference type="InterPro" id="IPR016159">
    <property type="entry name" value="Cullin_repeat-like_dom_sf"/>
</dbReference>
<dbReference type="SUPFAM" id="SSF74788">
    <property type="entry name" value="Cullin repeat-like"/>
    <property type="match status" value="1"/>
</dbReference>
<dbReference type="AlphaFoldDB" id="A0A2G8K7T9"/>
<dbReference type="GO" id="GO:0000082">
    <property type="term" value="P:G1/S transition of mitotic cell cycle"/>
    <property type="evidence" value="ECO:0007669"/>
    <property type="project" value="TreeGrafter"/>
</dbReference>
<dbReference type="GO" id="GO:0031625">
    <property type="term" value="F:ubiquitin protein ligase binding"/>
    <property type="evidence" value="ECO:0007669"/>
    <property type="project" value="InterPro"/>
</dbReference>
<dbReference type="PANTHER" id="PTHR46636">
    <property type="entry name" value="CDK2-ASSOCIATED AND CULLIN DOMAIN-CONTAINING PROTEIN 1"/>
    <property type="match status" value="1"/>
</dbReference>